<accession>A0A7W6WCU5</accession>
<proteinExistence type="predicted"/>
<sequence length="43" mass="4753">MDELSGGQRKRVWIAMAAALRDLGERLSDIRPAVVCLLTTIIL</sequence>
<dbReference type="GO" id="GO:0005524">
    <property type="term" value="F:ATP binding"/>
    <property type="evidence" value="ECO:0007669"/>
    <property type="project" value="UniProtKB-KW"/>
</dbReference>
<gene>
    <name evidence="1" type="ORF">GGE12_000879</name>
</gene>
<organism evidence="1 2">
    <name type="scientific">Rhizobium mongolense</name>
    <dbReference type="NCBI Taxonomy" id="57676"/>
    <lineage>
        <taxon>Bacteria</taxon>
        <taxon>Pseudomonadati</taxon>
        <taxon>Pseudomonadota</taxon>
        <taxon>Alphaproteobacteria</taxon>
        <taxon>Hyphomicrobiales</taxon>
        <taxon>Rhizobiaceae</taxon>
        <taxon>Rhizobium/Agrobacterium group</taxon>
        <taxon>Rhizobium</taxon>
    </lineage>
</organism>
<protein>
    <submittedName>
        <fullName evidence="1">Energy-coupling factor transporter ATP-binding protein EcfA2</fullName>
    </submittedName>
</protein>
<evidence type="ECO:0000313" key="1">
    <source>
        <dbReference type="EMBL" id="MBB4273125.1"/>
    </source>
</evidence>
<reference evidence="1 2" key="1">
    <citation type="submission" date="2020-08" db="EMBL/GenBank/DDBJ databases">
        <title>Genomic Encyclopedia of Type Strains, Phase IV (KMG-V): Genome sequencing to study the core and pangenomes of soil and plant-associated prokaryotes.</title>
        <authorList>
            <person name="Whitman W."/>
        </authorList>
    </citation>
    <scope>NUCLEOTIDE SEQUENCE [LARGE SCALE GENOMIC DNA]</scope>
    <source>
        <strain evidence="1 2">SEMIA 402</strain>
    </source>
</reference>
<comment type="caution">
    <text evidence="1">The sequence shown here is derived from an EMBL/GenBank/DDBJ whole genome shotgun (WGS) entry which is preliminary data.</text>
</comment>
<keyword evidence="1" id="KW-0067">ATP-binding</keyword>
<dbReference type="EMBL" id="JACIGM010000002">
    <property type="protein sequence ID" value="MBB4273125.1"/>
    <property type="molecule type" value="Genomic_DNA"/>
</dbReference>
<name>A0A7W6WCU5_9HYPH</name>
<evidence type="ECO:0000313" key="2">
    <source>
        <dbReference type="Proteomes" id="UP000533641"/>
    </source>
</evidence>
<dbReference type="AlphaFoldDB" id="A0A7W6WCU5"/>
<keyword evidence="1" id="KW-0547">Nucleotide-binding</keyword>
<dbReference type="Proteomes" id="UP000533641">
    <property type="component" value="Unassembled WGS sequence"/>
</dbReference>